<proteinExistence type="inferred from homology"/>
<dbReference type="RefSeq" id="WP_102434455.1">
    <property type="nucleotide sequence ID" value="NZ_CAWNVI010000075.1"/>
</dbReference>
<dbReference type="Proteomes" id="UP000235406">
    <property type="component" value="Unassembled WGS sequence"/>
</dbReference>
<dbReference type="CDD" id="cd17252">
    <property type="entry name" value="RMtype1_S_EcoKI-TRD1-CR1_like"/>
    <property type="match status" value="1"/>
</dbReference>
<evidence type="ECO:0000256" key="2">
    <source>
        <dbReference type="ARBA" id="ARBA00022747"/>
    </source>
</evidence>
<evidence type="ECO:0000313" key="6">
    <source>
        <dbReference type="Proteomes" id="UP000235406"/>
    </source>
</evidence>
<feature type="domain" description="Type I restriction modification DNA specificity" evidence="4">
    <location>
        <begin position="226"/>
        <end position="402"/>
    </location>
</feature>
<dbReference type="Gene3D" id="1.10.287.1120">
    <property type="entry name" value="Bipartite methylase S protein"/>
    <property type="match status" value="1"/>
</dbReference>
<dbReference type="InterPro" id="IPR000055">
    <property type="entry name" value="Restrct_endonuc_typeI_TRD"/>
</dbReference>
<evidence type="ECO:0000256" key="1">
    <source>
        <dbReference type="ARBA" id="ARBA00010923"/>
    </source>
</evidence>
<dbReference type="InterPro" id="IPR052021">
    <property type="entry name" value="Type-I_RS_S_subunit"/>
</dbReference>
<dbReference type="OrthoDB" id="9798929at2"/>
<keyword evidence="5" id="KW-0378">Hydrolase</keyword>
<dbReference type="AlphaFoldDB" id="A0A2N7KDI8"/>
<dbReference type="InterPro" id="IPR044946">
    <property type="entry name" value="Restrct_endonuc_typeI_TRD_sf"/>
</dbReference>
<accession>A0A2N7KDI8</accession>
<name>A0A2N7KDI8_9VIBR</name>
<protein>
    <submittedName>
        <fullName evidence="5">Restriction endonuclease subunit S</fullName>
    </submittedName>
</protein>
<dbReference type="SUPFAM" id="SSF116734">
    <property type="entry name" value="DNA methylase specificity domain"/>
    <property type="match status" value="2"/>
</dbReference>
<dbReference type="PANTHER" id="PTHR30408:SF12">
    <property type="entry name" value="TYPE I RESTRICTION ENZYME MJAVIII SPECIFICITY SUBUNIT"/>
    <property type="match status" value="1"/>
</dbReference>
<sequence>MNVEKKVPEIRFTGFSEEWEQRNLGELIDIRSAARVHKEQWTETGVPFFRTSDVVSIYKGQENAKAFISHDVYKELTGKIGKVSTDDLLVTGGGSIGIPFLVPNDDPLYFKDADLLWFKNDQKFDGCFLYTFLFSDTFKKYIRSISHIGTIAHYTIEQAKATPIKKCERAEQTQIGNTFQKLDSLIKQHQQKHDKLSHLKKAMLEKMFPKQGETVPEIRFKEFSGEWEKRRLGDIGDTFTGLSGKTKEDFGHGEGRFVTYMNVFSNTISNEKMIQPIELDNNQNEVKKGDVFFTTSSETPEDVGMSSIWMGEIANVYLNSFCFGYRPKRKISSFYLAYMLRANSFREQIISLAQGVSRYNISKTKAMDITVPIPNFSEQEKIGNYFQKLDTLIKQHQQQITKLNNIKQACLSKMFV</sequence>
<evidence type="ECO:0000313" key="5">
    <source>
        <dbReference type="EMBL" id="PMM73617.1"/>
    </source>
</evidence>
<dbReference type="GO" id="GO:0009307">
    <property type="term" value="P:DNA restriction-modification system"/>
    <property type="evidence" value="ECO:0007669"/>
    <property type="project" value="UniProtKB-KW"/>
</dbReference>
<keyword evidence="5" id="KW-0255">Endonuclease</keyword>
<comment type="caution">
    <text evidence="5">The sequence shown here is derived from an EMBL/GenBank/DDBJ whole genome shotgun (WGS) entry which is preliminary data.</text>
</comment>
<keyword evidence="5" id="KW-0540">Nuclease</keyword>
<evidence type="ECO:0000259" key="4">
    <source>
        <dbReference type="Pfam" id="PF01420"/>
    </source>
</evidence>
<dbReference type="GO" id="GO:0004519">
    <property type="term" value="F:endonuclease activity"/>
    <property type="evidence" value="ECO:0007669"/>
    <property type="project" value="UniProtKB-KW"/>
</dbReference>
<keyword evidence="3" id="KW-0238">DNA-binding</keyword>
<comment type="similarity">
    <text evidence="1">Belongs to the type-I restriction system S methylase family.</text>
</comment>
<keyword evidence="2" id="KW-0680">Restriction system</keyword>
<dbReference type="Gene3D" id="3.90.220.20">
    <property type="entry name" value="DNA methylase specificity domains"/>
    <property type="match status" value="2"/>
</dbReference>
<dbReference type="PANTHER" id="PTHR30408">
    <property type="entry name" value="TYPE-1 RESTRICTION ENZYME ECOKI SPECIFICITY PROTEIN"/>
    <property type="match status" value="1"/>
</dbReference>
<feature type="domain" description="Type I restriction modification DNA specificity" evidence="4">
    <location>
        <begin position="17"/>
        <end position="196"/>
    </location>
</feature>
<dbReference type="EMBL" id="MCZK01000075">
    <property type="protein sequence ID" value="PMM73617.1"/>
    <property type="molecule type" value="Genomic_DNA"/>
</dbReference>
<evidence type="ECO:0000256" key="3">
    <source>
        <dbReference type="ARBA" id="ARBA00023125"/>
    </source>
</evidence>
<dbReference type="Pfam" id="PF01420">
    <property type="entry name" value="Methylase_S"/>
    <property type="match status" value="2"/>
</dbReference>
<organism evidence="5 6">
    <name type="scientific">Vibrio lentus</name>
    <dbReference type="NCBI Taxonomy" id="136468"/>
    <lineage>
        <taxon>Bacteria</taxon>
        <taxon>Pseudomonadati</taxon>
        <taxon>Pseudomonadota</taxon>
        <taxon>Gammaproteobacteria</taxon>
        <taxon>Vibrionales</taxon>
        <taxon>Vibrionaceae</taxon>
        <taxon>Vibrio</taxon>
    </lineage>
</organism>
<dbReference type="GO" id="GO:0003677">
    <property type="term" value="F:DNA binding"/>
    <property type="evidence" value="ECO:0007669"/>
    <property type="project" value="UniProtKB-KW"/>
</dbReference>
<reference evidence="6" key="1">
    <citation type="submission" date="2016-07" db="EMBL/GenBank/DDBJ databases">
        <title>Nontailed viruses are major unrecognized killers of bacteria in the ocean.</title>
        <authorList>
            <person name="Kauffman K."/>
            <person name="Hussain F."/>
            <person name="Yang J."/>
            <person name="Arevalo P."/>
            <person name="Brown J."/>
            <person name="Cutler M."/>
            <person name="Kelly L."/>
            <person name="Polz M.F."/>
        </authorList>
    </citation>
    <scope>NUCLEOTIDE SEQUENCE [LARGE SCALE GENOMIC DNA]</scope>
    <source>
        <strain evidence="6">10N.261.46.F8</strain>
    </source>
</reference>
<gene>
    <name evidence="5" type="ORF">BCT49_24740</name>
</gene>